<gene>
    <name evidence="2" type="primary">OSJNBa0095N06.2</name>
</gene>
<evidence type="ECO:0000313" key="2">
    <source>
        <dbReference type="EMBL" id="AAS01953.1"/>
    </source>
</evidence>
<evidence type="ECO:0000256" key="1">
    <source>
        <dbReference type="SAM" id="MobiDB-lite"/>
    </source>
</evidence>
<name>Q75L77_ORYSJ</name>
<feature type="region of interest" description="Disordered" evidence="1">
    <location>
        <begin position="1"/>
        <end position="53"/>
    </location>
</feature>
<feature type="region of interest" description="Disordered" evidence="1">
    <location>
        <begin position="69"/>
        <end position="145"/>
    </location>
</feature>
<feature type="compositionally biased region" description="Low complexity" evidence="1">
    <location>
        <begin position="107"/>
        <end position="119"/>
    </location>
</feature>
<reference evidence="3" key="2">
    <citation type="journal article" date="2008" name="Nucleic Acids Res.">
        <title>The rice annotation project database (RAP-DB): 2008 update.</title>
        <authorList>
            <consortium name="The rice annotation project (RAP)"/>
        </authorList>
    </citation>
    <scope>GENOME REANNOTATION</scope>
    <source>
        <strain evidence="3">cv. Nipponbare</strain>
    </source>
</reference>
<accession>Q75L77</accession>
<dbReference type="Proteomes" id="UP000000763">
    <property type="component" value="Chromosome 3"/>
</dbReference>
<organism evidence="2 3">
    <name type="scientific">Oryza sativa subsp. japonica</name>
    <name type="common">Rice</name>
    <dbReference type="NCBI Taxonomy" id="39947"/>
    <lineage>
        <taxon>Eukaryota</taxon>
        <taxon>Viridiplantae</taxon>
        <taxon>Streptophyta</taxon>
        <taxon>Embryophyta</taxon>
        <taxon>Tracheophyta</taxon>
        <taxon>Spermatophyta</taxon>
        <taxon>Magnoliopsida</taxon>
        <taxon>Liliopsida</taxon>
        <taxon>Poales</taxon>
        <taxon>Poaceae</taxon>
        <taxon>BOP clade</taxon>
        <taxon>Oryzoideae</taxon>
        <taxon>Oryzeae</taxon>
        <taxon>Oryzinae</taxon>
        <taxon>Oryza</taxon>
        <taxon>Oryza sativa</taxon>
    </lineage>
</organism>
<dbReference type="AlphaFoldDB" id="Q75L77"/>
<dbReference type="EMBL" id="AC093312">
    <property type="protein sequence ID" value="AAS01953.1"/>
    <property type="molecule type" value="Genomic_DNA"/>
</dbReference>
<feature type="compositionally biased region" description="Gly residues" evidence="1">
    <location>
        <begin position="1"/>
        <end position="15"/>
    </location>
</feature>
<sequence>MASGGGGACGGGGEGHPSLWKEPKKIKKTLANPPCAGRTLPLPLPTARSHGRRSTLSALVVVVARCRPSLPPADASARPSSRLPGLPRSRVADRSAPTCHRNHRASLPLLPLSPTQPLLAGHPSPARHQKPPPLAIAGAEPAASC</sequence>
<protein>
    <submittedName>
        <fullName evidence="2">Uncharacterized protein</fullName>
    </submittedName>
</protein>
<proteinExistence type="predicted"/>
<reference evidence="3" key="1">
    <citation type="journal article" date="2005" name="Nature">
        <title>The map-based sequence of the rice genome.</title>
        <authorList>
            <consortium name="International rice genome sequencing project (IRGSP)"/>
            <person name="Matsumoto T."/>
            <person name="Wu J."/>
            <person name="Kanamori H."/>
            <person name="Katayose Y."/>
            <person name="Fujisawa M."/>
            <person name="Namiki N."/>
            <person name="Mizuno H."/>
            <person name="Yamamoto K."/>
            <person name="Antonio B.A."/>
            <person name="Baba T."/>
            <person name="Sakata K."/>
            <person name="Nagamura Y."/>
            <person name="Aoki H."/>
            <person name="Arikawa K."/>
            <person name="Arita K."/>
            <person name="Bito T."/>
            <person name="Chiden Y."/>
            <person name="Fujitsuka N."/>
            <person name="Fukunaka R."/>
            <person name="Hamada M."/>
            <person name="Harada C."/>
            <person name="Hayashi A."/>
            <person name="Hijishita S."/>
            <person name="Honda M."/>
            <person name="Hosokawa S."/>
            <person name="Ichikawa Y."/>
            <person name="Idonuma A."/>
            <person name="Iijima M."/>
            <person name="Ikeda M."/>
            <person name="Ikeno M."/>
            <person name="Ito K."/>
            <person name="Ito S."/>
            <person name="Ito T."/>
            <person name="Ito Y."/>
            <person name="Ito Y."/>
            <person name="Iwabuchi A."/>
            <person name="Kamiya K."/>
            <person name="Karasawa W."/>
            <person name="Kurita K."/>
            <person name="Katagiri S."/>
            <person name="Kikuta A."/>
            <person name="Kobayashi H."/>
            <person name="Kobayashi N."/>
            <person name="Machita K."/>
            <person name="Maehara T."/>
            <person name="Masukawa M."/>
            <person name="Mizubayashi T."/>
            <person name="Mukai Y."/>
            <person name="Nagasaki H."/>
            <person name="Nagata Y."/>
            <person name="Naito S."/>
            <person name="Nakashima M."/>
            <person name="Nakama Y."/>
            <person name="Nakamichi Y."/>
            <person name="Nakamura M."/>
            <person name="Meguro A."/>
            <person name="Negishi M."/>
            <person name="Ohta I."/>
            <person name="Ohta T."/>
            <person name="Okamoto M."/>
            <person name="Ono N."/>
            <person name="Saji S."/>
            <person name="Sakaguchi M."/>
            <person name="Sakai K."/>
            <person name="Shibata M."/>
            <person name="Shimokawa T."/>
            <person name="Song J."/>
            <person name="Takazaki Y."/>
            <person name="Terasawa K."/>
            <person name="Tsugane M."/>
            <person name="Tsuji K."/>
            <person name="Ueda S."/>
            <person name="Waki K."/>
            <person name="Yamagata H."/>
            <person name="Yamamoto M."/>
            <person name="Yamamoto S."/>
            <person name="Yamane H."/>
            <person name="Yoshiki S."/>
            <person name="Yoshihara R."/>
            <person name="Yukawa K."/>
            <person name="Zhong H."/>
            <person name="Yano M."/>
            <person name="Yuan Q."/>
            <person name="Ouyang S."/>
            <person name="Liu J."/>
            <person name="Jones K.M."/>
            <person name="Gansberger K."/>
            <person name="Moffat K."/>
            <person name="Hill J."/>
            <person name="Bera J."/>
            <person name="Fadrosh D."/>
            <person name="Jin S."/>
            <person name="Johri S."/>
            <person name="Kim M."/>
            <person name="Overton L."/>
            <person name="Reardon M."/>
            <person name="Tsitrin T."/>
            <person name="Vuong H."/>
            <person name="Weaver B."/>
            <person name="Ciecko A."/>
            <person name="Tallon L."/>
            <person name="Jackson J."/>
            <person name="Pai G."/>
            <person name="Aken S.V."/>
            <person name="Utterback T."/>
            <person name="Reidmuller S."/>
            <person name="Feldblyum T."/>
            <person name="Hsiao J."/>
            <person name="Zismann V."/>
            <person name="Iobst S."/>
            <person name="de Vazeille A.R."/>
            <person name="Buell C.R."/>
            <person name="Ying K."/>
            <person name="Li Y."/>
            <person name="Lu T."/>
            <person name="Huang Y."/>
            <person name="Zhao Q."/>
            <person name="Feng Q."/>
            <person name="Zhang L."/>
            <person name="Zhu J."/>
            <person name="Weng Q."/>
            <person name="Mu J."/>
            <person name="Lu Y."/>
            <person name="Fan D."/>
            <person name="Liu Y."/>
            <person name="Guan J."/>
            <person name="Zhang Y."/>
            <person name="Yu S."/>
            <person name="Liu X."/>
            <person name="Zhang Y."/>
            <person name="Hong G."/>
            <person name="Han B."/>
            <person name="Choisne N."/>
            <person name="Demange N."/>
            <person name="Orjeda G."/>
            <person name="Samain S."/>
            <person name="Cattolico L."/>
            <person name="Pelletier E."/>
            <person name="Couloux A."/>
            <person name="Segurens B."/>
            <person name="Wincker P."/>
            <person name="D'Hont A."/>
            <person name="Scarpelli C."/>
            <person name="Weissenbach J."/>
            <person name="Salanoubat M."/>
            <person name="Quetier F."/>
            <person name="Yu Y."/>
            <person name="Kim H.R."/>
            <person name="Rambo T."/>
            <person name="Currie J."/>
            <person name="Collura K."/>
            <person name="Luo M."/>
            <person name="Yang T."/>
            <person name="Ammiraju J.S.S."/>
            <person name="Engler F."/>
            <person name="Soderlund C."/>
            <person name="Wing R.A."/>
            <person name="Palmer L.E."/>
            <person name="de la Bastide M."/>
            <person name="Spiegel L."/>
            <person name="Nascimento L."/>
            <person name="Zutavern T."/>
            <person name="O'Shaughnessy A."/>
            <person name="Dike S."/>
            <person name="Dedhia N."/>
            <person name="Preston R."/>
            <person name="Balija V."/>
            <person name="McCombie W.R."/>
            <person name="Chow T."/>
            <person name="Chen H."/>
            <person name="Chung M."/>
            <person name="Chen C."/>
            <person name="Shaw J."/>
            <person name="Wu H."/>
            <person name="Hsiao K."/>
            <person name="Chao Y."/>
            <person name="Chu M."/>
            <person name="Cheng C."/>
            <person name="Hour A."/>
            <person name="Lee P."/>
            <person name="Lin S."/>
            <person name="Lin Y."/>
            <person name="Liou J."/>
            <person name="Liu S."/>
            <person name="Hsing Y."/>
            <person name="Raghuvanshi S."/>
            <person name="Mohanty A."/>
            <person name="Bharti A.K."/>
            <person name="Gaur A."/>
            <person name="Gupta V."/>
            <person name="Kumar D."/>
            <person name="Ravi V."/>
            <person name="Vij S."/>
            <person name="Kapur A."/>
            <person name="Khurana P."/>
            <person name="Khurana P."/>
            <person name="Khurana J.P."/>
            <person name="Tyagi A.K."/>
            <person name="Gaikwad K."/>
            <person name="Singh A."/>
            <person name="Dalal V."/>
            <person name="Srivastava S."/>
            <person name="Dixit A."/>
            <person name="Pal A.K."/>
            <person name="Ghazi I.A."/>
            <person name="Yadav M."/>
            <person name="Pandit A."/>
            <person name="Bhargava A."/>
            <person name="Sureshbabu K."/>
            <person name="Batra K."/>
            <person name="Sharma T.R."/>
            <person name="Mohapatra T."/>
            <person name="Singh N.K."/>
            <person name="Messing J."/>
            <person name="Nelson A.B."/>
            <person name="Fuks G."/>
            <person name="Kavchok S."/>
            <person name="Keizer G."/>
            <person name="Linton E."/>
            <person name="Llaca V."/>
            <person name="Song R."/>
            <person name="Tanyolac B."/>
            <person name="Young S."/>
            <person name="Ho-Il K."/>
            <person name="Hahn J.H."/>
            <person name="Sangsakoo G."/>
            <person name="Vanavichit A."/>
            <person name="de Mattos Luiz.A.T."/>
            <person name="Zimmer P.D."/>
            <person name="Malone G."/>
            <person name="Dellagostin O."/>
            <person name="de Oliveira A.C."/>
            <person name="Bevan M."/>
            <person name="Bancroft I."/>
            <person name="Minx P."/>
            <person name="Cordum H."/>
            <person name="Wilson R."/>
            <person name="Cheng Z."/>
            <person name="Jin W."/>
            <person name="Jiang J."/>
            <person name="Leong S.A."/>
            <person name="Iwama H."/>
            <person name="Gojobori T."/>
            <person name="Itoh T."/>
            <person name="Niimura Y."/>
            <person name="Fujii Y."/>
            <person name="Habara T."/>
            <person name="Sakai H."/>
            <person name="Sato Y."/>
            <person name="Wilson G."/>
            <person name="Kumar K."/>
            <person name="McCouch S."/>
            <person name="Juretic N."/>
            <person name="Hoen D."/>
            <person name="Wright S."/>
            <person name="Bruskiewich R."/>
            <person name="Bureau T."/>
            <person name="Miyao A."/>
            <person name="Hirochika H."/>
            <person name="Nishikawa T."/>
            <person name="Kadowaki K."/>
            <person name="Sugiura M."/>
            <person name="Burr B."/>
            <person name="Sasaki T."/>
        </authorList>
    </citation>
    <scope>NUCLEOTIDE SEQUENCE [LARGE SCALE GENOMIC DNA]</scope>
    <source>
        <strain evidence="3">cv. Nipponbare</strain>
    </source>
</reference>
<evidence type="ECO:0000313" key="3">
    <source>
        <dbReference type="Proteomes" id="UP000000763"/>
    </source>
</evidence>